<dbReference type="EMBL" id="JADYXP020000004">
    <property type="protein sequence ID" value="KAL0126805.1"/>
    <property type="molecule type" value="Genomic_DNA"/>
</dbReference>
<dbReference type="AlphaFoldDB" id="A0AAW2GGY4"/>
<proteinExistence type="predicted"/>
<accession>A0AAW2GGY4</accession>
<evidence type="ECO:0000313" key="2">
    <source>
        <dbReference type="Proteomes" id="UP001430953"/>
    </source>
</evidence>
<evidence type="ECO:0000313" key="1">
    <source>
        <dbReference type="EMBL" id="KAL0126805.1"/>
    </source>
</evidence>
<comment type="caution">
    <text evidence="1">The sequence shown here is derived from an EMBL/GenBank/DDBJ whole genome shotgun (WGS) entry which is preliminary data.</text>
</comment>
<dbReference type="Proteomes" id="UP001430953">
    <property type="component" value="Unassembled WGS sequence"/>
</dbReference>
<keyword evidence="2" id="KW-1185">Reference proteome</keyword>
<name>A0AAW2GGY4_9HYME</name>
<sequence length="81" mass="9224">MRSSLARCATRARGRKFVRGPGINFTNSSHLVSSRLQLQLARPTRGASLAALRKKFTIITATRLTVVETNVQYIFHRLKYY</sequence>
<organism evidence="1 2">
    <name type="scientific">Cardiocondyla obscurior</name>
    <dbReference type="NCBI Taxonomy" id="286306"/>
    <lineage>
        <taxon>Eukaryota</taxon>
        <taxon>Metazoa</taxon>
        <taxon>Ecdysozoa</taxon>
        <taxon>Arthropoda</taxon>
        <taxon>Hexapoda</taxon>
        <taxon>Insecta</taxon>
        <taxon>Pterygota</taxon>
        <taxon>Neoptera</taxon>
        <taxon>Endopterygota</taxon>
        <taxon>Hymenoptera</taxon>
        <taxon>Apocrita</taxon>
        <taxon>Aculeata</taxon>
        <taxon>Formicoidea</taxon>
        <taxon>Formicidae</taxon>
        <taxon>Myrmicinae</taxon>
        <taxon>Cardiocondyla</taxon>
    </lineage>
</organism>
<protein>
    <submittedName>
        <fullName evidence="1">Uncharacterized protein</fullName>
    </submittedName>
</protein>
<reference evidence="1 2" key="1">
    <citation type="submission" date="2023-03" db="EMBL/GenBank/DDBJ databases">
        <title>High recombination rates correlate with genetic variation in Cardiocondyla obscurior ants.</title>
        <authorList>
            <person name="Errbii M."/>
        </authorList>
    </citation>
    <scope>NUCLEOTIDE SEQUENCE [LARGE SCALE GENOMIC DNA]</scope>
    <source>
        <strain evidence="1">Alpha-2009</strain>
        <tissue evidence="1">Whole body</tissue>
    </source>
</reference>
<gene>
    <name evidence="1" type="ORF">PUN28_005285</name>
</gene>